<dbReference type="PANTHER" id="PTHR33433">
    <property type="entry name" value="FLOWERING-PROMOTING FACTOR 1-LIKE PROTEIN 1"/>
    <property type="match status" value="1"/>
</dbReference>
<comment type="caution">
    <text evidence="2">The sequence shown here is derived from an EMBL/GenBank/DDBJ whole genome shotgun (WGS) entry which is preliminary data.</text>
</comment>
<evidence type="ECO:0000256" key="1">
    <source>
        <dbReference type="ARBA" id="ARBA00008013"/>
    </source>
</evidence>
<proteinExistence type="inferred from homology"/>
<evidence type="ECO:0000313" key="2">
    <source>
        <dbReference type="EMBL" id="KAH7351829.1"/>
    </source>
</evidence>
<dbReference type="EMBL" id="CM035424">
    <property type="protein sequence ID" value="KAH7351829.1"/>
    <property type="molecule type" value="Genomic_DNA"/>
</dbReference>
<reference evidence="2" key="1">
    <citation type="submission" date="2021-08" db="EMBL/GenBank/DDBJ databases">
        <title>WGS assembly of Ceratopteris richardii.</title>
        <authorList>
            <person name="Marchant D.B."/>
            <person name="Chen G."/>
            <person name="Jenkins J."/>
            <person name="Shu S."/>
            <person name="Leebens-Mack J."/>
            <person name="Grimwood J."/>
            <person name="Schmutz J."/>
            <person name="Soltis P."/>
            <person name="Soltis D."/>
            <person name="Chen Z.-H."/>
        </authorList>
    </citation>
    <scope>NUCLEOTIDE SEQUENCE</scope>
    <source>
        <strain evidence="2">Whitten #5841</strain>
        <tissue evidence="2">Leaf</tissue>
    </source>
</reference>
<dbReference type="Proteomes" id="UP000825935">
    <property type="component" value="Chromosome 19"/>
</dbReference>
<name>A0A8T2SJ10_CERRI</name>
<dbReference type="OrthoDB" id="612242at2759"/>
<dbReference type="EMBL" id="CM035424">
    <property type="protein sequence ID" value="KAH7351831.1"/>
    <property type="molecule type" value="Genomic_DNA"/>
</dbReference>
<evidence type="ECO:0008006" key="4">
    <source>
        <dbReference type="Google" id="ProtNLM"/>
    </source>
</evidence>
<protein>
    <recommendedName>
        <fullName evidence="4">Flowering-promoting factor 1-like protein 1</fullName>
    </recommendedName>
</protein>
<organism evidence="2 3">
    <name type="scientific">Ceratopteris richardii</name>
    <name type="common">Triangle waterfern</name>
    <dbReference type="NCBI Taxonomy" id="49495"/>
    <lineage>
        <taxon>Eukaryota</taxon>
        <taxon>Viridiplantae</taxon>
        <taxon>Streptophyta</taxon>
        <taxon>Embryophyta</taxon>
        <taxon>Tracheophyta</taxon>
        <taxon>Polypodiopsida</taxon>
        <taxon>Polypodiidae</taxon>
        <taxon>Polypodiales</taxon>
        <taxon>Pteridineae</taxon>
        <taxon>Pteridaceae</taxon>
        <taxon>Parkerioideae</taxon>
        <taxon>Ceratopteris</taxon>
    </lineage>
</organism>
<sequence length="141" mass="16164">MAGVWVFRNGVFSLVRNPKREAAEQQQAMGMSVGSQCCSGRVAAGVMTPEWSPPKKMLVYRATNEVISSYEALESKLFELGWERCPSRDPLLRQYYRRENGPYLLTLPVVEFHCLKPIHLYDIVVQSRTAFEVRDVLHTNK</sequence>
<keyword evidence="3" id="KW-1185">Reference proteome</keyword>
<comment type="similarity">
    <text evidence="1">Belongs to the FPF1 family.</text>
</comment>
<dbReference type="OMA" id="NLRSTHM"/>
<evidence type="ECO:0000313" key="3">
    <source>
        <dbReference type="Proteomes" id="UP000825935"/>
    </source>
</evidence>
<dbReference type="AlphaFoldDB" id="A0A8T2SJ10"/>
<dbReference type="EMBL" id="CM035424">
    <property type="protein sequence ID" value="KAH7351830.1"/>
    <property type="molecule type" value="Genomic_DNA"/>
</dbReference>
<dbReference type="InterPro" id="IPR039274">
    <property type="entry name" value="FPF1"/>
</dbReference>
<gene>
    <name evidence="2" type="ORF">KP509_19G016400</name>
</gene>
<accession>A0A8T2SJ10</accession>